<dbReference type="GeneID" id="108261138"/>
<name>A0A2D0QI21_ICTPU</name>
<keyword evidence="9" id="KW-1185">Reference proteome</keyword>
<dbReference type="GO" id="GO:0016020">
    <property type="term" value="C:membrane"/>
    <property type="evidence" value="ECO:0007669"/>
    <property type="project" value="UniProtKB-SubCell"/>
</dbReference>
<evidence type="ECO:0000313" key="9">
    <source>
        <dbReference type="Proteomes" id="UP000221080"/>
    </source>
</evidence>
<evidence type="ECO:0000256" key="6">
    <source>
        <dbReference type="SAM" id="Phobius"/>
    </source>
</evidence>
<dbReference type="InterPro" id="IPR036179">
    <property type="entry name" value="Ig-like_dom_sf"/>
</dbReference>
<keyword evidence="3 6" id="KW-0472">Membrane</keyword>
<proteinExistence type="predicted"/>
<dbReference type="InterPro" id="IPR013783">
    <property type="entry name" value="Ig-like_fold"/>
</dbReference>
<organism evidence="9 10">
    <name type="scientific">Ictalurus punctatus</name>
    <name type="common">Channel catfish</name>
    <name type="synonym">Silurus punctatus</name>
    <dbReference type="NCBI Taxonomy" id="7998"/>
    <lineage>
        <taxon>Eukaryota</taxon>
        <taxon>Metazoa</taxon>
        <taxon>Chordata</taxon>
        <taxon>Craniata</taxon>
        <taxon>Vertebrata</taxon>
        <taxon>Euteleostomi</taxon>
        <taxon>Actinopterygii</taxon>
        <taxon>Neopterygii</taxon>
        <taxon>Teleostei</taxon>
        <taxon>Ostariophysi</taxon>
        <taxon>Siluriformes</taxon>
        <taxon>Ictaluridae</taxon>
        <taxon>Ictalurus</taxon>
    </lineage>
</organism>
<feature type="signal peptide" evidence="7">
    <location>
        <begin position="1"/>
        <end position="22"/>
    </location>
</feature>
<accession>A0A2D0QI21</accession>
<dbReference type="SUPFAM" id="SSF48726">
    <property type="entry name" value="Immunoglobulin"/>
    <property type="match status" value="1"/>
</dbReference>
<dbReference type="AlphaFoldDB" id="A0A2D0QI21"/>
<dbReference type="OrthoDB" id="8958824at2759"/>
<feature type="transmembrane region" description="Helical" evidence="6">
    <location>
        <begin position="244"/>
        <end position="264"/>
    </location>
</feature>
<evidence type="ECO:0000256" key="1">
    <source>
        <dbReference type="ARBA" id="ARBA00004370"/>
    </source>
</evidence>
<evidence type="ECO:0000256" key="4">
    <source>
        <dbReference type="ARBA" id="ARBA00023180"/>
    </source>
</evidence>
<gene>
    <name evidence="10" type="primary">LOC108261138</name>
</gene>
<dbReference type="Gene3D" id="2.60.40.10">
    <property type="entry name" value="Immunoglobulins"/>
    <property type="match status" value="1"/>
</dbReference>
<reference evidence="9" key="1">
    <citation type="journal article" date="2016" name="Nat. Commun.">
        <title>The channel catfish genome sequence provides insights into the evolution of scale formation in teleosts.</title>
        <authorList>
            <person name="Liu Z."/>
            <person name="Liu S."/>
            <person name="Yao J."/>
            <person name="Bao L."/>
            <person name="Zhang J."/>
            <person name="Li Y."/>
            <person name="Jiang C."/>
            <person name="Sun L."/>
            <person name="Wang R."/>
            <person name="Zhang Y."/>
            <person name="Zhou T."/>
            <person name="Zeng Q."/>
            <person name="Fu Q."/>
            <person name="Gao S."/>
            <person name="Li N."/>
            <person name="Koren S."/>
            <person name="Jiang Y."/>
            <person name="Zimin A."/>
            <person name="Xu P."/>
            <person name="Phillippy A.M."/>
            <person name="Geng X."/>
            <person name="Song L."/>
            <person name="Sun F."/>
            <person name="Li C."/>
            <person name="Wang X."/>
            <person name="Chen A."/>
            <person name="Jin Y."/>
            <person name="Yuan Z."/>
            <person name="Yang Y."/>
            <person name="Tan S."/>
            <person name="Peatman E."/>
            <person name="Lu J."/>
            <person name="Qin Z."/>
            <person name="Dunham R."/>
            <person name="Li Z."/>
            <person name="Sonstegard T."/>
            <person name="Feng J."/>
            <person name="Danzmann R.G."/>
            <person name="Schroeder S."/>
            <person name="Scheffler B."/>
            <person name="Duke M.V."/>
            <person name="Ballard L."/>
            <person name="Kucuktas H."/>
            <person name="Kaltenboeck L."/>
            <person name="Liu H."/>
            <person name="Armbruster J."/>
            <person name="Xie Y."/>
            <person name="Kirby M.L."/>
            <person name="Tian Y."/>
            <person name="Flanagan M.E."/>
            <person name="Mu W."/>
            <person name="Waldbieser G.C."/>
        </authorList>
    </citation>
    <scope>NUCLEOTIDE SEQUENCE [LARGE SCALE GENOMIC DNA]</scope>
    <source>
        <strain evidence="9">SDA103</strain>
    </source>
</reference>
<keyword evidence="6" id="KW-0812">Transmembrane</keyword>
<feature type="compositionally biased region" description="Low complexity" evidence="5">
    <location>
        <begin position="342"/>
        <end position="361"/>
    </location>
</feature>
<reference evidence="10" key="2">
    <citation type="submission" date="2025-08" db="UniProtKB">
        <authorList>
            <consortium name="RefSeq"/>
        </authorList>
    </citation>
    <scope>IDENTIFICATION</scope>
    <source>
        <tissue evidence="10">Blood</tissue>
    </source>
</reference>
<feature type="chain" id="PRO_5012226361" evidence="7">
    <location>
        <begin position="23"/>
        <end position="361"/>
    </location>
</feature>
<evidence type="ECO:0000256" key="5">
    <source>
        <dbReference type="SAM" id="MobiDB-lite"/>
    </source>
</evidence>
<dbReference type="PANTHER" id="PTHR12080:SF59">
    <property type="entry name" value="HEPATIC AND GLIAL CELL ADHESION MOLECULE"/>
    <property type="match status" value="1"/>
</dbReference>
<dbReference type="InterPro" id="IPR007110">
    <property type="entry name" value="Ig-like_dom"/>
</dbReference>
<evidence type="ECO:0000256" key="7">
    <source>
        <dbReference type="SAM" id="SignalP"/>
    </source>
</evidence>
<dbReference type="GO" id="GO:0005911">
    <property type="term" value="C:cell-cell junction"/>
    <property type="evidence" value="ECO:0007669"/>
    <property type="project" value="TreeGrafter"/>
</dbReference>
<dbReference type="PROSITE" id="PS50835">
    <property type="entry name" value="IG_LIKE"/>
    <property type="match status" value="1"/>
</dbReference>
<feature type="domain" description="Ig-like" evidence="8">
    <location>
        <begin position="132"/>
        <end position="217"/>
    </location>
</feature>
<keyword evidence="4" id="KW-0325">Glycoprotein</keyword>
<evidence type="ECO:0000256" key="2">
    <source>
        <dbReference type="ARBA" id="ARBA00022729"/>
    </source>
</evidence>
<feature type="compositionally biased region" description="Basic and acidic residues" evidence="5">
    <location>
        <begin position="303"/>
        <end position="325"/>
    </location>
</feature>
<feature type="region of interest" description="Disordered" evidence="5">
    <location>
        <begin position="211"/>
        <end position="237"/>
    </location>
</feature>
<keyword evidence="6" id="KW-1133">Transmembrane helix</keyword>
<dbReference type="RefSeq" id="XP_017317506.1">
    <property type="nucleotide sequence ID" value="XM_017462017.3"/>
</dbReference>
<evidence type="ECO:0000313" key="10">
    <source>
        <dbReference type="RefSeq" id="XP_017317506.1"/>
    </source>
</evidence>
<protein>
    <submittedName>
        <fullName evidence="10">Uncharacterized protein LOC108261138 isoform X2</fullName>
    </submittedName>
</protein>
<dbReference type="InterPro" id="IPR015631">
    <property type="entry name" value="CD2/SLAM_rcpt"/>
</dbReference>
<dbReference type="PANTHER" id="PTHR12080">
    <property type="entry name" value="SIGNALING LYMPHOCYTIC ACTIVATION MOLECULE"/>
    <property type="match status" value="1"/>
</dbReference>
<evidence type="ECO:0000259" key="8">
    <source>
        <dbReference type="PROSITE" id="PS50835"/>
    </source>
</evidence>
<evidence type="ECO:0000256" key="3">
    <source>
        <dbReference type="ARBA" id="ARBA00023136"/>
    </source>
</evidence>
<dbReference type="Proteomes" id="UP000221080">
    <property type="component" value="Chromosome 7"/>
</dbReference>
<sequence length="361" mass="39802">MFESVSIRVMCLMVFFSQGCGAEDTRNVMGYISESVVLPSDADPSWSLSTIRWSIYENFTFIAVFQSKKENVDILPLFRGRLELNTSSGNLTIKNVSSSDALKYRVELIGRIATERKTSFVQLSVQERLGKPSIRLLRSSLDSGYCVISLGCLSKNSKVSLSWEPEHGFNEPFWSSNQGDSGESVLWTSFTPNRVVTFSCTAAADDRHQESSNKSVTCTEPEPRRNNTPPGCTQPIHKRSDERISVGFIAGFIGAMFGGFLVCLSADFFRTCKDGLCQPSGSSGSKITHECHPGSENTVNDAENPRERDGQRDINKSETQEKDGDSQPVYNNLSDSEMPLQGQFSGSGSEFFSAKSSLTET</sequence>
<comment type="subcellular location">
    <subcellularLocation>
        <location evidence="1">Membrane</location>
    </subcellularLocation>
</comment>
<feature type="region of interest" description="Disordered" evidence="5">
    <location>
        <begin position="282"/>
        <end position="361"/>
    </location>
</feature>
<keyword evidence="2 7" id="KW-0732">Signal</keyword>
<dbReference type="KEGG" id="ipu:108261138"/>